<organism evidence="2 3">
    <name type="scientific">Salix udensis</name>
    <dbReference type="NCBI Taxonomy" id="889485"/>
    <lineage>
        <taxon>Eukaryota</taxon>
        <taxon>Viridiplantae</taxon>
        <taxon>Streptophyta</taxon>
        <taxon>Embryophyta</taxon>
        <taxon>Tracheophyta</taxon>
        <taxon>Spermatophyta</taxon>
        <taxon>Magnoliopsida</taxon>
        <taxon>eudicotyledons</taxon>
        <taxon>Gunneridae</taxon>
        <taxon>Pentapetalae</taxon>
        <taxon>rosids</taxon>
        <taxon>fabids</taxon>
        <taxon>Malpighiales</taxon>
        <taxon>Salicaceae</taxon>
        <taxon>Saliceae</taxon>
        <taxon>Salix</taxon>
    </lineage>
</organism>
<evidence type="ECO:0000313" key="2">
    <source>
        <dbReference type="EMBL" id="KAJ6411405.1"/>
    </source>
</evidence>
<reference evidence="2 3" key="1">
    <citation type="journal article" date="2023" name="Int. J. Mol. Sci.">
        <title>De Novo Assembly and Annotation of 11 Diverse Shrub Willow (Salix) Genomes Reveals Novel Gene Organization in Sex-Linked Regions.</title>
        <authorList>
            <person name="Hyden B."/>
            <person name="Feng K."/>
            <person name="Yates T.B."/>
            <person name="Jawdy S."/>
            <person name="Cereghino C."/>
            <person name="Smart L.B."/>
            <person name="Muchero W."/>
        </authorList>
    </citation>
    <scope>NUCLEOTIDE SEQUENCE [LARGE SCALE GENOMIC DNA]</scope>
    <source>
        <tissue evidence="2">Shoot tip</tissue>
    </source>
</reference>
<dbReference type="EMBL" id="JAPFFJ010000014">
    <property type="protein sequence ID" value="KAJ6411405.1"/>
    <property type="molecule type" value="Genomic_DNA"/>
</dbReference>
<keyword evidence="3" id="KW-1185">Reference proteome</keyword>
<evidence type="ECO:0000256" key="1">
    <source>
        <dbReference type="SAM" id="MobiDB-lite"/>
    </source>
</evidence>
<dbReference type="Proteomes" id="UP001162972">
    <property type="component" value="Chromosome 15Z"/>
</dbReference>
<gene>
    <name evidence="2" type="ORF">OIU84_008050</name>
</gene>
<feature type="region of interest" description="Disordered" evidence="1">
    <location>
        <begin position="35"/>
        <end position="92"/>
    </location>
</feature>
<proteinExistence type="predicted"/>
<accession>A0AAD6JW46</accession>
<protein>
    <submittedName>
        <fullName evidence="2">Uncharacterized protein</fullName>
    </submittedName>
</protein>
<dbReference type="AlphaFoldDB" id="A0AAD6JW46"/>
<sequence length="123" mass="14303">MSHISNLRLLFSPLLPTLRSPFSSKRRPFSLLTIISSSSPHPKRRHRTTPNHLSLNFRSRSKTTSRETRGRDRDEGKSMDESDTEGKRREEESFAGLRFWTALENCKELCICYAFIVDFKGKQ</sequence>
<feature type="compositionally biased region" description="Basic and acidic residues" evidence="1">
    <location>
        <begin position="64"/>
        <end position="92"/>
    </location>
</feature>
<comment type="caution">
    <text evidence="2">The sequence shown here is derived from an EMBL/GenBank/DDBJ whole genome shotgun (WGS) entry which is preliminary data.</text>
</comment>
<evidence type="ECO:0000313" key="3">
    <source>
        <dbReference type="Proteomes" id="UP001162972"/>
    </source>
</evidence>
<name>A0AAD6JW46_9ROSI</name>